<gene>
    <name evidence="1" type="ORF">IXC47_19020</name>
</gene>
<evidence type="ECO:0000313" key="1">
    <source>
        <dbReference type="EMBL" id="MBF8179778.1"/>
    </source>
</evidence>
<comment type="caution">
    <text evidence="1">The sequence shown here is derived from an EMBL/GenBank/DDBJ whole genome shotgun (WGS) entry which is preliminary data.</text>
</comment>
<keyword evidence="2" id="KW-1185">Reference proteome</keyword>
<evidence type="ECO:0000313" key="2">
    <source>
        <dbReference type="Proteomes" id="UP000657372"/>
    </source>
</evidence>
<reference evidence="1 2" key="1">
    <citation type="submission" date="2020-11" db="EMBL/GenBank/DDBJ databases">
        <title>WGS of Herminiimonas contaminans strain Marseille-Q4544 isolated from planarians Schmidtea mediterranea.</title>
        <authorList>
            <person name="Kangale L."/>
        </authorList>
    </citation>
    <scope>NUCLEOTIDE SEQUENCE [LARGE SCALE GENOMIC DNA]</scope>
    <source>
        <strain evidence="1 2">Marseille-Q4544</strain>
    </source>
</reference>
<proteinExistence type="predicted"/>
<organism evidence="1 2">
    <name type="scientific">Herminiimonas contaminans</name>
    <dbReference type="NCBI Taxonomy" id="1111140"/>
    <lineage>
        <taxon>Bacteria</taxon>
        <taxon>Pseudomonadati</taxon>
        <taxon>Pseudomonadota</taxon>
        <taxon>Betaproteobacteria</taxon>
        <taxon>Burkholderiales</taxon>
        <taxon>Oxalobacteraceae</taxon>
        <taxon>Herminiimonas</taxon>
    </lineage>
</organism>
<protein>
    <submittedName>
        <fullName evidence="1">Uncharacterized protein</fullName>
    </submittedName>
</protein>
<accession>A0ABS0EYN4</accession>
<name>A0ABS0EYN4_9BURK</name>
<dbReference type="EMBL" id="JADOEL010000033">
    <property type="protein sequence ID" value="MBF8179778.1"/>
    <property type="molecule type" value="Genomic_DNA"/>
</dbReference>
<sequence length="69" mass="8292">MDYLAGFMPYVFTKGVEEDYTPRQRLSLRWLSAEEMHRWIENYDAKFGDEMMVHLQRQIDGIEFDGRGD</sequence>
<dbReference type="RefSeq" id="WP_195876731.1">
    <property type="nucleotide sequence ID" value="NZ_JADOEL010000033.1"/>
</dbReference>
<dbReference type="Proteomes" id="UP000657372">
    <property type="component" value="Unassembled WGS sequence"/>
</dbReference>